<keyword evidence="3" id="KW-1185">Reference proteome</keyword>
<feature type="signal peptide" evidence="1">
    <location>
        <begin position="1"/>
        <end position="22"/>
    </location>
</feature>
<evidence type="ECO:0000256" key="1">
    <source>
        <dbReference type="SAM" id="SignalP"/>
    </source>
</evidence>
<evidence type="ECO:0008006" key="4">
    <source>
        <dbReference type="Google" id="ProtNLM"/>
    </source>
</evidence>
<dbReference type="OrthoDB" id="1448776at2"/>
<dbReference type="Proteomes" id="UP000051643">
    <property type="component" value="Unassembled WGS sequence"/>
</dbReference>
<dbReference type="RefSeq" id="WP_057482687.1">
    <property type="nucleotide sequence ID" value="NZ_BMWR01000004.1"/>
</dbReference>
<feature type="chain" id="PRO_5006389116" description="TonB-dependent receptor plug domain-containing protein" evidence="1">
    <location>
        <begin position="23"/>
        <end position="177"/>
    </location>
</feature>
<comment type="caution">
    <text evidence="2">The sequence shown here is derived from an EMBL/GenBank/DDBJ whole genome shotgun (WGS) entry which is preliminary data.</text>
</comment>
<gene>
    <name evidence="2" type="ORF">APR42_09740</name>
</gene>
<protein>
    <recommendedName>
        <fullName evidence="4">TonB-dependent receptor plug domain-containing protein</fullName>
    </recommendedName>
</protein>
<keyword evidence="1" id="KW-0732">Signal</keyword>
<dbReference type="EMBL" id="LKTP01000034">
    <property type="protein sequence ID" value="KRG28015.1"/>
    <property type="molecule type" value="Genomic_DNA"/>
</dbReference>
<dbReference type="AlphaFoldDB" id="A0A0Q9Z543"/>
<name>A0A0Q9Z543_9FLAO</name>
<evidence type="ECO:0000313" key="3">
    <source>
        <dbReference type="Proteomes" id="UP000051643"/>
    </source>
</evidence>
<reference evidence="2" key="1">
    <citation type="submission" date="2015-10" db="EMBL/GenBank/DDBJ databases">
        <title>Draft genome sequence of Salegentibacter mishustinae KCTC 12263.</title>
        <authorList>
            <person name="Lin W."/>
            <person name="Zheng Q."/>
        </authorList>
    </citation>
    <scope>NUCLEOTIDE SEQUENCE [LARGE SCALE GENOMIC DNA]</scope>
    <source>
        <strain evidence="2">KCTC 12263</strain>
    </source>
</reference>
<evidence type="ECO:0000313" key="2">
    <source>
        <dbReference type="EMBL" id="KRG28015.1"/>
    </source>
</evidence>
<accession>A0A0Q9Z543</accession>
<proteinExistence type="predicted"/>
<organism evidence="2 3">
    <name type="scientific">Salegentibacter mishustinae</name>
    <dbReference type="NCBI Taxonomy" id="270918"/>
    <lineage>
        <taxon>Bacteria</taxon>
        <taxon>Pseudomonadati</taxon>
        <taxon>Bacteroidota</taxon>
        <taxon>Flavobacteriia</taxon>
        <taxon>Flavobacteriales</taxon>
        <taxon>Flavobacteriaceae</taxon>
        <taxon>Salegentibacter</taxon>
    </lineage>
</organism>
<sequence length="177" mass="20154">MKLKFKIFYALISLFTASVAVAQDGLILTAEENKEWVENLKAEEELSQQLSLLKKRIVADTAVNFSSRFICLTGFSPEKRKEIEAKRAAEKPGEDLHSRHRPLYQFVNNEEVISLGGIEDSTAVDLQEFLTTQEVSSLEIFYDQPENVLYGVRGESGVILIKLKEEKTFERVKQLLL</sequence>